<comment type="caution">
    <text evidence="1">The sequence shown here is derived from an EMBL/GenBank/DDBJ whole genome shotgun (WGS) entry which is preliminary data.</text>
</comment>
<dbReference type="InterPro" id="IPR010982">
    <property type="entry name" value="Lambda_DNA-bd_dom_sf"/>
</dbReference>
<reference evidence="1" key="1">
    <citation type="submission" date="2021-12" db="EMBL/GenBank/DDBJ databases">
        <authorList>
            <person name="Li Y."/>
        </authorList>
    </citation>
    <scope>NUCLEOTIDE SEQUENCE</scope>
    <source>
        <strain evidence="1">DKSPLA3</strain>
    </source>
</reference>
<name>A0A9X1NUN6_9HYPH</name>
<dbReference type="SUPFAM" id="SSF47413">
    <property type="entry name" value="lambda repressor-like DNA-binding domains"/>
    <property type="match status" value="1"/>
</dbReference>
<dbReference type="AlphaFoldDB" id="A0A9X1NUN6"/>
<keyword evidence="2" id="KW-1185">Reference proteome</keyword>
<dbReference type="EMBL" id="JAJOZR010000006">
    <property type="protein sequence ID" value="MCD7109641.1"/>
    <property type="molecule type" value="Genomic_DNA"/>
</dbReference>
<dbReference type="GO" id="GO:0003677">
    <property type="term" value="F:DNA binding"/>
    <property type="evidence" value="ECO:0007669"/>
    <property type="project" value="InterPro"/>
</dbReference>
<gene>
    <name evidence="1" type="ORF">LRX75_11345</name>
</gene>
<organism evidence="1 2">
    <name type="scientific">Rhizobium quercicola</name>
    <dbReference type="NCBI Taxonomy" id="2901226"/>
    <lineage>
        <taxon>Bacteria</taxon>
        <taxon>Pseudomonadati</taxon>
        <taxon>Pseudomonadota</taxon>
        <taxon>Alphaproteobacteria</taxon>
        <taxon>Hyphomicrobiales</taxon>
        <taxon>Rhizobiaceae</taxon>
        <taxon>Rhizobium/Agrobacterium group</taxon>
        <taxon>Rhizobium</taxon>
    </lineage>
</organism>
<sequence>MARAALKWGVRDLAARADITAATITRIEAGKPAYDATLEAIRVAFEAAGLEFIPENGGGEGVRFSEPMHRRGRDDT</sequence>
<evidence type="ECO:0000313" key="1">
    <source>
        <dbReference type="EMBL" id="MCD7109641.1"/>
    </source>
</evidence>
<protein>
    <submittedName>
        <fullName evidence="1">Helix-turn-helix transcriptional regulator</fullName>
    </submittedName>
</protein>
<evidence type="ECO:0000313" key="2">
    <source>
        <dbReference type="Proteomes" id="UP001139089"/>
    </source>
</evidence>
<dbReference type="Gene3D" id="1.10.260.40">
    <property type="entry name" value="lambda repressor-like DNA-binding domains"/>
    <property type="match status" value="1"/>
</dbReference>
<accession>A0A9X1NUN6</accession>
<dbReference type="Proteomes" id="UP001139089">
    <property type="component" value="Unassembled WGS sequence"/>
</dbReference>
<dbReference type="CDD" id="cd00093">
    <property type="entry name" value="HTH_XRE"/>
    <property type="match status" value="1"/>
</dbReference>
<dbReference type="InterPro" id="IPR001387">
    <property type="entry name" value="Cro/C1-type_HTH"/>
</dbReference>
<proteinExistence type="predicted"/>